<protein>
    <submittedName>
        <fullName evidence="1">O-methyltransferase-domain-containing protein</fullName>
    </submittedName>
</protein>
<evidence type="ECO:0000313" key="1">
    <source>
        <dbReference type="EMBL" id="KAI6091555.1"/>
    </source>
</evidence>
<name>A0ACC0DH64_9PEZI</name>
<accession>A0ACC0DH64</accession>
<keyword evidence="2" id="KW-1185">Reference proteome</keyword>
<dbReference type="EMBL" id="MU394286">
    <property type="protein sequence ID" value="KAI6091555.1"/>
    <property type="molecule type" value="Genomic_DNA"/>
</dbReference>
<gene>
    <name evidence="1" type="ORF">F4821DRAFT_226386</name>
</gene>
<reference evidence="1 2" key="1">
    <citation type="journal article" date="2022" name="New Phytol.">
        <title>Ecological generalism drives hyperdiversity of secondary metabolite gene clusters in xylarialean endophytes.</title>
        <authorList>
            <person name="Franco M.E.E."/>
            <person name="Wisecaver J.H."/>
            <person name="Arnold A.E."/>
            <person name="Ju Y.M."/>
            <person name="Slot J.C."/>
            <person name="Ahrendt S."/>
            <person name="Moore L.P."/>
            <person name="Eastman K.E."/>
            <person name="Scott K."/>
            <person name="Konkel Z."/>
            <person name="Mondo S.J."/>
            <person name="Kuo A."/>
            <person name="Hayes R.D."/>
            <person name="Haridas S."/>
            <person name="Andreopoulos B."/>
            <person name="Riley R."/>
            <person name="LaButti K."/>
            <person name="Pangilinan J."/>
            <person name="Lipzen A."/>
            <person name="Amirebrahimi M."/>
            <person name="Yan J."/>
            <person name="Adam C."/>
            <person name="Keymanesh K."/>
            <person name="Ng V."/>
            <person name="Louie K."/>
            <person name="Northen T."/>
            <person name="Drula E."/>
            <person name="Henrissat B."/>
            <person name="Hsieh H.M."/>
            <person name="Youens-Clark K."/>
            <person name="Lutzoni F."/>
            <person name="Miadlikowska J."/>
            <person name="Eastwood D.C."/>
            <person name="Hamelin R.C."/>
            <person name="Grigoriev I.V."/>
            <person name="U'Ren J.M."/>
        </authorList>
    </citation>
    <scope>NUCLEOTIDE SEQUENCE [LARGE SCALE GENOMIC DNA]</scope>
    <source>
        <strain evidence="1 2">ER1909</strain>
    </source>
</reference>
<sequence>MSVCVSGDMIISAGMKAPKFLKEAGYRCPTDPRDGFMQYAFQTKLSIFQLLSSMPNTLKDFNVFMGNTMGARRYWLDWFPVQKQLIDGASGESPLLVDVGGGKGHDIISFHKKYPNQGPLVLQDLAAVTDSIDSLYPSIKVMTYDFFTEQPVKSARSYFFHHILHDWSDEKSLKILEQVKRAMKPGYSKLLLHEMIIPEQGAATLHGLHDLAMMAFNAGMERSQKQWEELLCKAGLHIVKFWLPLQEDADGIVEAILKI</sequence>
<comment type="caution">
    <text evidence="1">The sequence shown here is derived from an EMBL/GenBank/DDBJ whole genome shotgun (WGS) entry which is preliminary data.</text>
</comment>
<dbReference type="Proteomes" id="UP001497680">
    <property type="component" value="Unassembled WGS sequence"/>
</dbReference>
<evidence type="ECO:0000313" key="2">
    <source>
        <dbReference type="Proteomes" id="UP001497680"/>
    </source>
</evidence>
<organism evidence="1 2">
    <name type="scientific">Hypoxylon rubiginosum</name>
    <dbReference type="NCBI Taxonomy" id="110542"/>
    <lineage>
        <taxon>Eukaryota</taxon>
        <taxon>Fungi</taxon>
        <taxon>Dikarya</taxon>
        <taxon>Ascomycota</taxon>
        <taxon>Pezizomycotina</taxon>
        <taxon>Sordariomycetes</taxon>
        <taxon>Xylariomycetidae</taxon>
        <taxon>Xylariales</taxon>
        <taxon>Hypoxylaceae</taxon>
        <taxon>Hypoxylon</taxon>
    </lineage>
</organism>
<proteinExistence type="predicted"/>